<dbReference type="EMBL" id="LR796149">
    <property type="protein sequence ID" value="CAB4121667.1"/>
    <property type="molecule type" value="Genomic_DNA"/>
</dbReference>
<name>A0A6J5MKB0_9CAUD</name>
<evidence type="ECO:0000313" key="2">
    <source>
        <dbReference type="EMBL" id="CAB4127042.1"/>
    </source>
</evidence>
<proteinExistence type="predicted"/>
<dbReference type="EMBL" id="LR797304">
    <property type="protein sequence ID" value="CAB4200086.1"/>
    <property type="molecule type" value="Genomic_DNA"/>
</dbReference>
<organism evidence="4">
    <name type="scientific">uncultured Caudovirales phage</name>
    <dbReference type="NCBI Taxonomy" id="2100421"/>
    <lineage>
        <taxon>Viruses</taxon>
        <taxon>Duplodnaviria</taxon>
        <taxon>Heunggongvirae</taxon>
        <taxon>Uroviricota</taxon>
        <taxon>Caudoviricetes</taxon>
        <taxon>Peduoviridae</taxon>
        <taxon>Maltschvirus</taxon>
        <taxon>Maltschvirus maltsch</taxon>
    </lineage>
</organism>
<evidence type="ECO:0000313" key="5">
    <source>
        <dbReference type="EMBL" id="CAB4200086.1"/>
    </source>
</evidence>
<accession>A0A6J5MKB0</accession>
<gene>
    <name evidence="5" type="ORF">UFOVP1357_28</name>
    <name evidence="1" type="ORF">UFOVP18_45</name>
    <name evidence="3" type="ORF">UFOVP258_38</name>
    <name evidence="4" type="ORF">UFOVP502_30</name>
    <name evidence="2" type="ORF">UFOVP82_47</name>
</gene>
<sequence length="88" mass="10378">MNLSDYIRKREITTKKFAREIGYGVKYIQTIINLRMKPGLKLAKIIEKHTRGMVSVADMMDVELITYKEEKEVLEEFRKKKATADKRV</sequence>
<protein>
    <submittedName>
        <fullName evidence="4">Uncharacterized protein</fullName>
    </submittedName>
</protein>
<reference evidence="4" key="1">
    <citation type="submission" date="2020-04" db="EMBL/GenBank/DDBJ databases">
        <authorList>
            <person name="Chiriac C."/>
            <person name="Salcher M."/>
            <person name="Ghai R."/>
            <person name="Kavagutti S V."/>
        </authorList>
    </citation>
    <scope>NUCLEOTIDE SEQUENCE</scope>
</reference>
<dbReference type="EMBL" id="LR796468">
    <property type="protein sequence ID" value="CAB4146491.1"/>
    <property type="molecule type" value="Genomic_DNA"/>
</dbReference>
<dbReference type="EMBL" id="LR796264">
    <property type="protein sequence ID" value="CAB4132593.1"/>
    <property type="molecule type" value="Genomic_DNA"/>
</dbReference>
<evidence type="ECO:0000313" key="1">
    <source>
        <dbReference type="EMBL" id="CAB4121667.1"/>
    </source>
</evidence>
<evidence type="ECO:0000313" key="4">
    <source>
        <dbReference type="EMBL" id="CAB4146491.1"/>
    </source>
</evidence>
<evidence type="ECO:0000313" key="3">
    <source>
        <dbReference type="EMBL" id="CAB4132593.1"/>
    </source>
</evidence>
<dbReference type="EMBL" id="LR796201">
    <property type="protein sequence ID" value="CAB4127042.1"/>
    <property type="molecule type" value="Genomic_DNA"/>
</dbReference>